<sequence>MQKVIGMNSTGLSREDVETVQRLRQLYPPHILASLFDEGNSALLTPARESVSSFSSGSIRSSVSSSPKAYNRFTGISHTSSITTISERVVSSLPLGVQSLRAPSVSTATSGPLGLSRSISDYSIREHALNVRSFPQRVVASTPIYFCVHCGIGFEKRADWETHEWIFHERQSFWPCPQPGCQAFFDSGRAFEAHHQAVHGCGRCDHASQVVQLLPERKAWACGFKGCKEVFLDWSKRCKHVAMHYEDLVKRQGDFRQSPEWTYSTTIRNLLRQPELRDQFKKFMTKCHGHSKSAWPNLEWQPDKCAELQRCLEYRDFGRGIPDIIHLAYRLGHPIYSSKQTISRPPTPPSATISPPAVSPRSSSLRSRTRSRSLRSATSTTILSPSSPRRSSSGNSKLYDGVASAEIRISDTASAILGQPRQAISPSLNTHLAGNLSPVQAPNVVLSSTELQRPLTATRKRMVAREPEVRGTLSHALLEFLKEGPPTGRTKGVTRPRRAPRAIPIVLDPYGLGLSTTADERAEDPTRMPFQLQDHSNPSVHDIDRPISPVTEDETEGYASGGPLVLAVSAEQSEQSLQMQQTMESKAQPTLPLEKPAEKETNHKSADPETIQETVLEFEAMSCHSHHNSRRILPPTPGPPPSQLLPLPPPPTFGPVPIKYPDTPTTDSGDVPPSPMPPGFTDIANWPAPPLNQTPTNLFHAQNLDSSPTTETSIGIPKIVEHTIQLPQIEQPERPRTANSRLHPEVVKLKLPPKRVRSSSRSRPRALRWASIGTVIDPPVPSPGVDFRSMISQPLDLYESGSPPATKTPIIKA</sequence>
<keyword evidence="4" id="KW-1185">Reference proteome</keyword>
<organism evidence="3 4">
    <name type="scientific">Verruconis gallopava</name>
    <dbReference type="NCBI Taxonomy" id="253628"/>
    <lineage>
        <taxon>Eukaryota</taxon>
        <taxon>Fungi</taxon>
        <taxon>Dikarya</taxon>
        <taxon>Ascomycota</taxon>
        <taxon>Pezizomycotina</taxon>
        <taxon>Dothideomycetes</taxon>
        <taxon>Pleosporomycetidae</taxon>
        <taxon>Venturiales</taxon>
        <taxon>Sympoventuriaceae</taxon>
        <taxon>Verruconis</taxon>
    </lineage>
</organism>
<feature type="region of interest" description="Disordered" evidence="1">
    <location>
        <begin position="623"/>
        <end position="646"/>
    </location>
</feature>
<feature type="region of interest" description="Disordered" evidence="1">
    <location>
        <begin position="794"/>
        <end position="813"/>
    </location>
</feature>
<feature type="compositionally biased region" description="Pro residues" evidence="1">
    <location>
        <begin position="634"/>
        <end position="646"/>
    </location>
</feature>
<feature type="compositionally biased region" description="Low complexity" evidence="1">
    <location>
        <begin position="374"/>
        <end position="393"/>
    </location>
</feature>
<dbReference type="HOGENOM" id="CLU_347232_0_0_1"/>
<dbReference type="AlphaFoldDB" id="A0A0D2B877"/>
<dbReference type="PROSITE" id="PS00028">
    <property type="entry name" value="ZINC_FINGER_C2H2_1"/>
    <property type="match status" value="2"/>
</dbReference>
<feature type="domain" description="C2H2-type" evidence="2">
    <location>
        <begin position="176"/>
        <end position="199"/>
    </location>
</feature>
<dbReference type="Proteomes" id="UP000053259">
    <property type="component" value="Unassembled WGS sequence"/>
</dbReference>
<gene>
    <name evidence="3" type="ORF">PV09_02260</name>
</gene>
<proteinExistence type="predicted"/>
<name>A0A0D2B877_9PEZI</name>
<evidence type="ECO:0000256" key="1">
    <source>
        <dbReference type="SAM" id="MobiDB-lite"/>
    </source>
</evidence>
<feature type="region of interest" description="Disordered" evidence="1">
    <location>
        <begin position="529"/>
        <end position="559"/>
    </location>
</feature>
<protein>
    <recommendedName>
        <fullName evidence="2">C2H2-type domain-containing protein</fullName>
    </recommendedName>
</protein>
<dbReference type="EMBL" id="KN847533">
    <property type="protein sequence ID" value="KIW07419.1"/>
    <property type="molecule type" value="Genomic_DNA"/>
</dbReference>
<dbReference type="STRING" id="253628.A0A0D2B877"/>
<feature type="compositionally biased region" description="Low complexity" evidence="1">
    <location>
        <begin position="350"/>
        <end position="366"/>
    </location>
</feature>
<evidence type="ECO:0000259" key="2">
    <source>
        <dbReference type="PROSITE" id="PS00028"/>
    </source>
</evidence>
<accession>A0A0D2B877</accession>
<dbReference type="RefSeq" id="XP_016217288.1">
    <property type="nucleotide sequence ID" value="XM_016355272.1"/>
</dbReference>
<dbReference type="VEuPathDB" id="FungiDB:PV09_02260"/>
<dbReference type="GeneID" id="27310233"/>
<feature type="region of interest" description="Disordered" evidence="1">
    <location>
        <begin position="339"/>
        <end position="397"/>
    </location>
</feature>
<dbReference type="InterPro" id="IPR013087">
    <property type="entry name" value="Znf_C2H2_type"/>
</dbReference>
<feature type="domain" description="C2H2-type" evidence="2">
    <location>
        <begin position="147"/>
        <end position="168"/>
    </location>
</feature>
<dbReference type="OrthoDB" id="654211at2759"/>
<dbReference type="InParanoid" id="A0A0D2B877"/>
<evidence type="ECO:0000313" key="4">
    <source>
        <dbReference type="Proteomes" id="UP000053259"/>
    </source>
</evidence>
<dbReference type="SMART" id="SM00355">
    <property type="entry name" value="ZnF_C2H2"/>
    <property type="match status" value="3"/>
</dbReference>
<evidence type="ECO:0000313" key="3">
    <source>
        <dbReference type="EMBL" id="KIW07419.1"/>
    </source>
</evidence>
<reference evidence="3 4" key="1">
    <citation type="submission" date="2015-01" db="EMBL/GenBank/DDBJ databases">
        <title>The Genome Sequence of Ochroconis gallopava CBS43764.</title>
        <authorList>
            <consortium name="The Broad Institute Genomics Platform"/>
            <person name="Cuomo C."/>
            <person name="de Hoog S."/>
            <person name="Gorbushina A."/>
            <person name="Stielow B."/>
            <person name="Teixiera M."/>
            <person name="Abouelleil A."/>
            <person name="Chapman S.B."/>
            <person name="Priest M."/>
            <person name="Young S.K."/>
            <person name="Wortman J."/>
            <person name="Nusbaum C."/>
            <person name="Birren B."/>
        </authorList>
    </citation>
    <scope>NUCLEOTIDE SEQUENCE [LARGE SCALE GENOMIC DNA]</scope>
    <source>
        <strain evidence="3 4">CBS 43764</strain>
    </source>
</reference>